<dbReference type="InterPro" id="IPR029062">
    <property type="entry name" value="Class_I_gatase-like"/>
</dbReference>
<dbReference type="InterPro" id="IPR006286">
    <property type="entry name" value="C56_PfpI-like"/>
</dbReference>
<evidence type="ECO:0000313" key="3">
    <source>
        <dbReference type="EMBL" id="HIZ45573.1"/>
    </source>
</evidence>
<keyword evidence="3" id="KW-0315">Glutamine amidotransferase</keyword>
<proteinExistence type="inferred from homology"/>
<sequence>MDKPLEGKRVLIIAGNWGVEQVELLTPMKGLREAGATVDFAATEASPVECFTEDRYPGKVIEPELAIRSAKVEDYDLLVVPGGTCNMDRLRITEDAIALAQGFARAGKTIAAICHGPWLLVNAGLVEGRTLTSCPFIVEDLKNAGGTYLDQELVVEEKDGWKLVTSRLPDDLDAFVSGIKDALLA</sequence>
<dbReference type="PANTHER" id="PTHR42733">
    <property type="entry name" value="DJ-1 PROTEIN"/>
    <property type="match status" value="1"/>
</dbReference>
<evidence type="ECO:0000313" key="4">
    <source>
        <dbReference type="Proteomes" id="UP000824062"/>
    </source>
</evidence>
<dbReference type="SUPFAM" id="SSF52317">
    <property type="entry name" value="Class I glutamine amidotransferase-like"/>
    <property type="match status" value="1"/>
</dbReference>
<dbReference type="CDD" id="cd03134">
    <property type="entry name" value="GATase1_PfpI_like"/>
    <property type="match status" value="1"/>
</dbReference>
<comment type="similarity">
    <text evidence="1">Belongs to the peptidase C56 family.</text>
</comment>
<evidence type="ECO:0000259" key="2">
    <source>
        <dbReference type="Pfam" id="PF01965"/>
    </source>
</evidence>
<reference evidence="3" key="1">
    <citation type="journal article" date="2021" name="PeerJ">
        <title>Extensive microbial diversity within the chicken gut microbiome revealed by metagenomics and culture.</title>
        <authorList>
            <person name="Gilroy R."/>
            <person name="Ravi A."/>
            <person name="Getino M."/>
            <person name="Pursley I."/>
            <person name="Horton D.L."/>
            <person name="Alikhan N.F."/>
            <person name="Baker D."/>
            <person name="Gharbi K."/>
            <person name="Hall N."/>
            <person name="Watson M."/>
            <person name="Adriaenssens E.M."/>
            <person name="Foster-Nyarko E."/>
            <person name="Jarju S."/>
            <person name="Secka A."/>
            <person name="Antonio M."/>
            <person name="Oren A."/>
            <person name="Chaudhuri R.R."/>
            <person name="La Ragione R."/>
            <person name="Hildebrand F."/>
            <person name="Pallen M.J."/>
        </authorList>
    </citation>
    <scope>NUCLEOTIDE SEQUENCE</scope>
    <source>
        <strain evidence="3">ChiHjej12B11-14209</strain>
    </source>
</reference>
<protein>
    <submittedName>
        <fullName evidence="3">Type 1 glutamine amidotransferase</fullName>
    </submittedName>
</protein>
<dbReference type="PROSITE" id="PS51276">
    <property type="entry name" value="PEPTIDASE_C56_PFPI"/>
    <property type="match status" value="1"/>
</dbReference>
<reference evidence="3" key="2">
    <citation type="submission" date="2021-04" db="EMBL/GenBank/DDBJ databases">
        <authorList>
            <person name="Gilroy R."/>
        </authorList>
    </citation>
    <scope>NUCLEOTIDE SEQUENCE</scope>
    <source>
        <strain evidence="3">ChiHjej12B11-14209</strain>
    </source>
</reference>
<evidence type="ECO:0000256" key="1">
    <source>
        <dbReference type="ARBA" id="ARBA00008542"/>
    </source>
</evidence>
<dbReference type="InterPro" id="IPR002818">
    <property type="entry name" value="DJ-1/PfpI"/>
</dbReference>
<dbReference type="NCBIfam" id="TIGR01382">
    <property type="entry name" value="PfpI"/>
    <property type="match status" value="1"/>
</dbReference>
<dbReference type="PANTHER" id="PTHR42733:SF12">
    <property type="entry name" value="PROTEINASE"/>
    <property type="match status" value="1"/>
</dbReference>
<dbReference type="AlphaFoldDB" id="A0A9D2EXH8"/>
<dbReference type="EMBL" id="DXBM01000011">
    <property type="protein sequence ID" value="HIZ45573.1"/>
    <property type="molecule type" value="Genomic_DNA"/>
</dbReference>
<comment type="caution">
    <text evidence="3">The sequence shown here is derived from an EMBL/GenBank/DDBJ whole genome shotgun (WGS) entry which is preliminary data.</text>
</comment>
<dbReference type="Proteomes" id="UP000824062">
    <property type="component" value="Unassembled WGS sequence"/>
</dbReference>
<accession>A0A9D2EXH8</accession>
<feature type="domain" description="DJ-1/PfpI" evidence="2">
    <location>
        <begin position="8"/>
        <end position="177"/>
    </location>
</feature>
<name>A0A9D2EXH8_9ACTN</name>
<dbReference type="Pfam" id="PF01965">
    <property type="entry name" value="DJ-1_PfpI"/>
    <property type="match status" value="1"/>
</dbReference>
<organism evidence="3 4">
    <name type="scientific">Candidatus Olsenella pullistercoris</name>
    <dbReference type="NCBI Taxonomy" id="2838712"/>
    <lineage>
        <taxon>Bacteria</taxon>
        <taxon>Bacillati</taxon>
        <taxon>Actinomycetota</taxon>
        <taxon>Coriobacteriia</taxon>
        <taxon>Coriobacteriales</taxon>
        <taxon>Atopobiaceae</taxon>
        <taxon>Olsenella</taxon>
    </lineage>
</organism>
<gene>
    <name evidence="3" type="ORF">IAA19_00910</name>
</gene>
<dbReference type="Gene3D" id="3.40.50.880">
    <property type="match status" value="1"/>
</dbReference>